<dbReference type="Proteomes" id="UP000183649">
    <property type="component" value="Unassembled WGS sequence"/>
</dbReference>
<dbReference type="EMBL" id="CYHF01000001">
    <property type="protein sequence ID" value="CUA93259.1"/>
    <property type="molecule type" value="Genomic_DNA"/>
</dbReference>
<organism evidence="2 3">
    <name type="scientific">Thiomonas bhubaneswarensis</name>
    <dbReference type="NCBI Taxonomy" id="339866"/>
    <lineage>
        <taxon>Bacteria</taxon>
        <taxon>Pseudomonadati</taxon>
        <taxon>Pseudomonadota</taxon>
        <taxon>Betaproteobacteria</taxon>
        <taxon>Burkholderiales</taxon>
        <taxon>Thiomonas</taxon>
    </lineage>
</organism>
<keyword evidence="3" id="KW-1185">Reference proteome</keyword>
<dbReference type="STRING" id="339866.GCA_001418255_00162"/>
<dbReference type="RefSeq" id="WP_055449129.1">
    <property type="nucleotide sequence ID" value="NZ_CYHF01000001.1"/>
</dbReference>
<feature type="transmembrane region" description="Helical" evidence="1">
    <location>
        <begin position="43"/>
        <end position="62"/>
    </location>
</feature>
<keyword evidence="1" id="KW-0812">Transmembrane</keyword>
<proteinExistence type="predicted"/>
<feature type="transmembrane region" description="Helical" evidence="1">
    <location>
        <begin position="6"/>
        <end position="31"/>
    </location>
</feature>
<sequence>MLTLFVSWLVQTSIMPLFVGGVTGALAPVVWGSGCRATLARRLLLAGGAAWLLHLALVGSGLLREGSIWDYAAVMLAGTLASAAACRAERKIAQ</sequence>
<reference evidence="3" key="1">
    <citation type="submission" date="2015-08" db="EMBL/GenBank/DDBJ databases">
        <authorList>
            <person name="Varghese N."/>
        </authorList>
    </citation>
    <scope>NUCLEOTIDE SEQUENCE [LARGE SCALE GENOMIC DNA]</scope>
    <source>
        <strain evidence="3">DSM 18181</strain>
    </source>
</reference>
<keyword evidence="1" id="KW-1133">Transmembrane helix</keyword>
<feature type="transmembrane region" description="Helical" evidence="1">
    <location>
        <begin position="68"/>
        <end position="86"/>
    </location>
</feature>
<name>A0A0K6HQV6_9BURK</name>
<evidence type="ECO:0000313" key="2">
    <source>
        <dbReference type="EMBL" id="CUA93259.1"/>
    </source>
</evidence>
<evidence type="ECO:0000256" key="1">
    <source>
        <dbReference type="SAM" id="Phobius"/>
    </source>
</evidence>
<dbReference type="AlphaFoldDB" id="A0A0K6HQV6"/>
<evidence type="ECO:0000313" key="3">
    <source>
        <dbReference type="Proteomes" id="UP000183649"/>
    </source>
</evidence>
<keyword evidence="1" id="KW-0472">Membrane</keyword>
<accession>A0A0K6HQV6</accession>
<gene>
    <name evidence="2" type="ORF">Ga0061069_101164</name>
</gene>
<protein>
    <submittedName>
        <fullName evidence="2">Uncharacterized protein</fullName>
    </submittedName>
</protein>